<evidence type="ECO:0000313" key="3">
    <source>
        <dbReference type="EMBL" id="PVV04426.1"/>
    </source>
</evidence>
<name>A0A2T9ZIJ2_9FUNG</name>
<dbReference type="Gene3D" id="2.170.270.10">
    <property type="entry name" value="SET domain"/>
    <property type="match status" value="1"/>
</dbReference>
<evidence type="ECO:0000256" key="1">
    <source>
        <dbReference type="SAM" id="MobiDB-lite"/>
    </source>
</evidence>
<dbReference type="PROSITE" id="PS50280">
    <property type="entry name" value="SET"/>
    <property type="match status" value="1"/>
</dbReference>
<feature type="compositionally biased region" description="Basic and acidic residues" evidence="1">
    <location>
        <begin position="84"/>
        <end position="93"/>
    </location>
</feature>
<sequence>MSDGIESRKLRQKRNTRIVEDGFLYGSFAMEYLDEYLFHEKHNNSKKSYSNSKKKKASSTLDTKSIKSVTIAMPSISGIQHPNTKPEEQADHRELLSDGTQSIEKGPSLATYSEVSTVSADSLNGHIEPCTAHSNNNTFEATESDNFGENAAKNITPSAGLGALTPVSRPRWYNQNYIIFLALRECENYTATRKTLLKKALDLDRKFSKELSVPRVFTGKTPLNSASSRLTKNEEKYFIQTKPENSKQYVFTLAYKPGVFSSAVLKYTKWEKDLASVHWPLCFSKQPVPTSEDMPTEGPSSLNKDTLISNSHDAENANEQASLNKTIQGTHDSLASEPNHPKIISSSKQITEYKDSEMPRFYSMVAKKFIGAPGSNNESLTNLEIPKSWRDIVTVKKSTIPNAGKGLFAKRFIPAGIPLGFYFGVPMTEYEFDSLKDRVGMASHYSIMYRRTVLDATNDHGMPFTQMNGPLFCPFHFMNDDRENKKYNITFVDGEIVNQVICYSTKDIFEGEELFVYYGPEVDREQWGLDTANSENKEQDLLCI</sequence>
<dbReference type="InterPro" id="IPR001214">
    <property type="entry name" value="SET_dom"/>
</dbReference>
<comment type="caution">
    <text evidence="3">The sequence shown here is derived from an EMBL/GenBank/DDBJ whole genome shotgun (WGS) entry which is preliminary data.</text>
</comment>
<dbReference type="CDD" id="cd08161">
    <property type="entry name" value="SET"/>
    <property type="match status" value="1"/>
</dbReference>
<evidence type="ECO:0000259" key="2">
    <source>
        <dbReference type="PROSITE" id="PS50280"/>
    </source>
</evidence>
<dbReference type="EMBL" id="MBFS01000126">
    <property type="protein sequence ID" value="PVV04426.1"/>
    <property type="molecule type" value="Genomic_DNA"/>
</dbReference>
<feature type="region of interest" description="Disordered" evidence="1">
    <location>
        <begin position="43"/>
        <end position="93"/>
    </location>
</feature>
<feature type="compositionally biased region" description="Polar residues" evidence="1">
    <location>
        <begin position="298"/>
        <end position="307"/>
    </location>
</feature>
<dbReference type="SUPFAM" id="SSF82199">
    <property type="entry name" value="SET domain"/>
    <property type="match status" value="1"/>
</dbReference>
<feature type="domain" description="SET" evidence="2">
    <location>
        <begin position="391"/>
        <end position="519"/>
    </location>
</feature>
<organism evidence="3 4">
    <name type="scientific">Smittium megazygosporum</name>
    <dbReference type="NCBI Taxonomy" id="133381"/>
    <lineage>
        <taxon>Eukaryota</taxon>
        <taxon>Fungi</taxon>
        <taxon>Fungi incertae sedis</taxon>
        <taxon>Zoopagomycota</taxon>
        <taxon>Kickxellomycotina</taxon>
        <taxon>Harpellomycetes</taxon>
        <taxon>Harpellales</taxon>
        <taxon>Legeriomycetaceae</taxon>
        <taxon>Smittium</taxon>
    </lineage>
</organism>
<evidence type="ECO:0000313" key="4">
    <source>
        <dbReference type="Proteomes" id="UP000245609"/>
    </source>
</evidence>
<dbReference type="AlphaFoldDB" id="A0A2T9ZIJ2"/>
<dbReference type="Proteomes" id="UP000245609">
    <property type="component" value="Unassembled WGS sequence"/>
</dbReference>
<keyword evidence="4" id="KW-1185">Reference proteome</keyword>
<feature type="region of interest" description="Disordered" evidence="1">
    <location>
        <begin position="288"/>
        <end position="307"/>
    </location>
</feature>
<reference evidence="3 4" key="1">
    <citation type="journal article" date="2018" name="MBio">
        <title>Comparative Genomics Reveals the Core Gene Toolbox for the Fungus-Insect Symbiosis.</title>
        <authorList>
            <person name="Wang Y."/>
            <person name="Stata M."/>
            <person name="Wang W."/>
            <person name="Stajich J.E."/>
            <person name="White M.M."/>
            <person name="Moncalvo J.M."/>
        </authorList>
    </citation>
    <scope>NUCLEOTIDE SEQUENCE [LARGE SCALE GENOMIC DNA]</scope>
    <source>
        <strain evidence="3 4">SC-DP-2</strain>
    </source>
</reference>
<dbReference type="Pfam" id="PF00856">
    <property type="entry name" value="SET"/>
    <property type="match status" value="1"/>
</dbReference>
<proteinExistence type="predicted"/>
<gene>
    <name evidence="3" type="ORF">BB560_001076</name>
</gene>
<dbReference type="InterPro" id="IPR046341">
    <property type="entry name" value="SET_dom_sf"/>
</dbReference>
<protein>
    <recommendedName>
        <fullName evidence="2">SET domain-containing protein</fullName>
    </recommendedName>
</protein>
<accession>A0A2T9ZIJ2</accession>
<dbReference type="STRING" id="133381.A0A2T9ZIJ2"/>
<dbReference type="OrthoDB" id="5560686at2759"/>